<dbReference type="InterPro" id="IPR020449">
    <property type="entry name" value="Tscrpt_reg_AraC-type_HTH"/>
</dbReference>
<proteinExistence type="predicted"/>
<dbReference type="PROSITE" id="PS00041">
    <property type="entry name" value="HTH_ARAC_FAMILY_1"/>
    <property type="match status" value="1"/>
</dbReference>
<evidence type="ECO:0000259" key="6">
    <source>
        <dbReference type="PROSITE" id="PS50110"/>
    </source>
</evidence>
<dbReference type="SMART" id="SM00448">
    <property type="entry name" value="REC"/>
    <property type="match status" value="1"/>
</dbReference>
<dbReference type="Gene3D" id="1.10.10.60">
    <property type="entry name" value="Homeodomain-like"/>
    <property type="match status" value="2"/>
</dbReference>
<dbReference type="Pfam" id="PF12833">
    <property type="entry name" value="HTH_18"/>
    <property type="match status" value="1"/>
</dbReference>
<dbReference type="Gene3D" id="3.40.50.2300">
    <property type="match status" value="1"/>
</dbReference>
<dbReference type="SUPFAM" id="SSF52172">
    <property type="entry name" value="CheY-like"/>
    <property type="match status" value="1"/>
</dbReference>
<dbReference type="GO" id="GO:0003700">
    <property type="term" value="F:DNA-binding transcription factor activity"/>
    <property type="evidence" value="ECO:0007669"/>
    <property type="project" value="InterPro"/>
</dbReference>
<feature type="domain" description="Response regulatory" evidence="6">
    <location>
        <begin position="5"/>
        <end position="122"/>
    </location>
</feature>
<dbReference type="Pfam" id="PF00072">
    <property type="entry name" value="Response_reg"/>
    <property type="match status" value="1"/>
</dbReference>
<keyword evidence="1" id="KW-0805">Transcription regulation</keyword>
<dbReference type="InterPro" id="IPR018062">
    <property type="entry name" value="HTH_AraC-typ_CS"/>
</dbReference>
<dbReference type="InterPro" id="IPR009057">
    <property type="entry name" value="Homeodomain-like_sf"/>
</dbReference>
<keyword evidence="8" id="KW-1185">Reference proteome</keyword>
<dbReference type="OrthoDB" id="1974963at2"/>
<dbReference type="Proteomes" id="UP000270678">
    <property type="component" value="Chromosome"/>
</dbReference>
<dbReference type="SMART" id="SM00342">
    <property type="entry name" value="HTH_ARAC"/>
    <property type="match status" value="1"/>
</dbReference>
<evidence type="ECO:0000259" key="5">
    <source>
        <dbReference type="PROSITE" id="PS01124"/>
    </source>
</evidence>
<dbReference type="InterPro" id="IPR018060">
    <property type="entry name" value="HTH_AraC"/>
</dbReference>
<evidence type="ECO:0000313" key="8">
    <source>
        <dbReference type="Proteomes" id="UP000270678"/>
    </source>
</evidence>
<name>A0A3Q9IB94_9BACL</name>
<dbReference type="PRINTS" id="PR00032">
    <property type="entry name" value="HTHARAC"/>
</dbReference>
<dbReference type="EMBL" id="CP034346">
    <property type="protein sequence ID" value="AZS14318.1"/>
    <property type="molecule type" value="Genomic_DNA"/>
</dbReference>
<feature type="domain" description="HTH araC/xylS-type" evidence="5">
    <location>
        <begin position="423"/>
        <end position="521"/>
    </location>
</feature>
<dbReference type="GO" id="GO:0000160">
    <property type="term" value="P:phosphorelay signal transduction system"/>
    <property type="evidence" value="ECO:0007669"/>
    <property type="project" value="InterPro"/>
</dbReference>
<organism evidence="7 8">
    <name type="scientific">Paenibacillus lutimineralis</name>
    <dbReference type="NCBI Taxonomy" id="2707005"/>
    <lineage>
        <taxon>Bacteria</taxon>
        <taxon>Bacillati</taxon>
        <taxon>Bacillota</taxon>
        <taxon>Bacilli</taxon>
        <taxon>Bacillales</taxon>
        <taxon>Paenibacillaceae</taxon>
        <taxon>Paenibacillus</taxon>
    </lineage>
</organism>
<dbReference type="GO" id="GO:0043565">
    <property type="term" value="F:sequence-specific DNA binding"/>
    <property type="evidence" value="ECO:0007669"/>
    <property type="project" value="InterPro"/>
</dbReference>
<dbReference type="CDD" id="cd17536">
    <property type="entry name" value="REC_YesN-like"/>
    <property type="match status" value="1"/>
</dbReference>
<evidence type="ECO:0000256" key="1">
    <source>
        <dbReference type="ARBA" id="ARBA00023015"/>
    </source>
</evidence>
<dbReference type="PROSITE" id="PS01124">
    <property type="entry name" value="HTH_ARAC_FAMILY_2"/>
    <property type="match status" value="1"/>
</dbReference>
<dbReference type="PANTHER" id="PTHR43280">
    <property type="entry name" value="ARAC-FAMILY TRANSCRIPTIONAL REGULATOR"/>
    <property type="match status" value="1"/>
</dbReference>
<evidence type="ECO:0000256" key="2">
    <source>
        <dbReference type="ARBA" id="ARBA00023125"/>
    </source>
</evidence>
<sequence length="523" mass="60260">MIMFRFLIVDDEAIIVNGIEASVDWRRLGVGVVETALNMRQAKEAFANRTFDVMISDIEMPQGSGLELFAWVRAHYPKTECIFLTCHAEFTYAKQAIQLGGYDYLLKPVPTEELERTVLNVLSKIRKGRDDEAKLVERFWLAVLHQEVPARPDSILKQAEHYRLAYSPASRLLPVLIQHHDWNRELGTQDENIMLYALRKAADELVTDHFAGAYTIRMGEAELILLIPCGISSDQDEAELLLELRHRCRELLQTCQAYFYCQLACMIGRPALLSELASMYDKLGSALRHQANAANRVLLLDEYGQAGRHAHVPDMKLWAELLRSREANRLQSEIRTLLDRWKQMNDLDTGTLRQFYQLFLQMVLHTLQKTGLKADEILHEHLSPERGLSATRSVAWLQEWVEEVIEKAVASMKALESSESIIEKIKRYIELHLDEELSRQYIADYVGLNPDYVVRIFKKSTGVSISDYIWQERMERAKELLIKSDMSISQVAISVGYPNFSYFSTLFRKSTAMTPQDYRKIHA</sequence>
<keyword evidence="2" id="KW-0238">DNA-binding</keyword>
<keyword evidence="4" id="KW-0597">Phosphoprotein</keyword>
<evidence type="ECO:0000256" key="3">
    <source>
        <dbReference type="ARBA" id="ARBA00023163"/>
    </source>
</evidence>
<accession>A0A3Q9IB94</accession>
<dbReference type="InterPro" id="IPR011006">
    <property type="entry name" value="CheY-like_superfamily"/>
</dbReference>
<dbReference type="PROSITE" id="PS50110">
    <property type="entry name" value="RESPONSE_REGULATORY"/>
    <property type="match status" value="1"/>
</dbReference>
<dbReference type="SUPFAM" id="SSF46689">
    <property type="entry name" value="Homeodomain-like"/>
    <property type="match status" value="2"/>
</dbReference>
<evidence type="ECO:0000313" key="7">
    <source>
        <dbReference type="EMBL" id="AZS14318.1"/>
    </source>
</evidence>
<feature type="modified residue" description="4-aspartylphosphate" evidence="4">
    <location>
        <position position="57"/>
    </location>
</feature>
<dbReference type="AlphaFoldDB" id="A0A3Q9IB94"/>
<gene>
    <name evidence="7" type="ORF">EI981_07505</name>
</gene>
<dbReference type="KEGG" id="plut:EI981_07505"/>
<evidence type="ECO:0000256" key="4">
    <source>
        <dbReference type="PROSITE-ProRule" id="PRU00169"/>
    </source>
</evidence>
<protein>
    <submittedName>
        <fullName evidence="7">Response regulator</fullName>
    </submittedName>
</protein>
<keyword evidence="3" id="KW-0804">Transcription</keyword>
<dbReference type="InterPro" id="IPR001789">
    <property type="entry name" value="Sig_transdc_resp-reg_receiver"/>
</dbReference>
<reference evidence="8" key="1">
    <citation type="submission" date="2018-12" db="EMBL/GenBank/DDBJ databases">
        <title>Complete genome sequence of Paenibacillus sp. MBLB1234.</title>
        <authorList>
            <person name="Nam Y.-D."/>
            <person name="Kang J."/>
            <person name="Chung W.-H."/>
            <person name="Park Y.S."/>
        </authorList>
    </citation>
    <scope>NUCLEOTIDE SEQUENCE [LARGE SCALE GENOMIC DNA]</scope>
    <source>
        <strain evidence="8">MBLB1234</strain>
    </source>
</reference>
<dbReference type="PANTHER" id="PTHR43280:SF28">
    <property type="entry name" value="HTH-TYPE TRANSCRIPTIONAL ACTIVATOR RHAS"/>
    <property type="match status" value="1"/>
</dbReference>